<sequence length="155" mass="16979">MAVSGQYRQRFNYRPLTDRVRLSVSEGLTVSCEAGDHRYSLFRDGLALLGNLFRDRLREVVIWSPNDVLSLRWAASFQDDIEGRNGRRKAASSRSRARSISRAAASESKKAGQVGLPQPQGLISPEDSSAIGGEADPIHVRQLQSAADARIADVA</sequence>
<dbReference type="EMBL" id="CP147711">
    <property type="protein sequence ID" value="WXC78955.1"/>
    <property type="molecule type" value="Genomic_DNA"/>
</dbReference>
<gene>
    <name evidence="2" type="ORF">WDK88_37565</name>
</gene>
<protein>
    <recommendedName>
        <fullName evidence="4">Transposase DDE domain-containing protein</fullName>
    </recommendedName>
</protein>
<feature type="compositionally biased region" description="Basic residues" evidence="1">
    <location>
        <begin position="86"/>
        <end position="99"/>
    </location>
</feature>
<evidence type="ECO:0008006" key="4">
    <source>
        <dbReference type="Google" id="ProtNLM"/>
    </source>
</evidence>
<evidence type="ECO:0000313" key="2">
    <source>
        <dbReference type="EMBL" id="WXC78955.1"/>
    </source>
</evidence>
<accession>A0ABZ2NWJ4</accession>
<dbReference type="RefSeq" id="WP_338696220.1">
    <property type="nucleotide sequence ID" value="NZ_CP147708.1"/>
</dbReference>
<organism evidence="2 3">
    <name type="scientific">Bradyrhizobium septentrionale</name>
    <dbReference type="NCBI Taxonomy" id="1404411"/>
    <lineage>
        <taxon>Bacteria</taxon>
        <taxon>Pseudomonadati</taxon>
        <taxon>Pseudomonadota</taxon>
        <taxon>Alphaproteobacteria</taxon>
        <taxon>Hyphomicrobiales</taxon>
        <taxon>Nitrobacteraceae</taxon>
        <taxon>Bradyrhizobium</taxon>
    </lineage>
</organism>
<proteinExistence type="predicted"/>
<keyword evidence="3" id="KW-1185">Reference proteome</keyword>
<reference evidence="2" key="2">
    <citation type="submission" date="2024-03" db="EMBL/GenBank/DDBJ databases">
        <authorList>
            <person name="Bromfield E.S.P."/>
            <person name="Cloutier S."/>
        </authorList>
    </citation>
    <scope>NUCLEOTIDE SEQUENCE</scope>
    <source>
        <strain evidence="2">5S5</strain>
    </source>
</reference>
<evidence type="ECO:0000256" key="1">
    <source>
        <dbReference type="SAM" id="MobiDB-lite"/>
    </source>
</evidence>
<name>A0ABZ2NWJ4_9BRAD</name>
<reference evidence="2" key="1">
    <citation type="journal article" date="2021" name="Int. J. Syst. Evol. Microbiol.">
        <title>Bradyrhizobium septentrionale sp. nov. (sv. septentrionale) and Bradyrhizobium quebecense sp. nov. (sv. septentrionale) associated with legumes native to Canada possess rearranged symbiosis genes and numerous insertion sequences.</title>
        <authorList>
            <person name="Bromfield E.S.P."/>
            <person name="Cloutier S."/>
        </authorList>
    </citation>
    <scope>NUCLEOTIDE SEQUENCE</scope>
    <source>
        <strain evidence="2">5S5</strain>
    </source>
</reference>
<dbReference type="Proteomes" id="UP001432046">
    <property type="component" value="Chromosome"/>
</dbReference>
<evidence type="ECO:0000313" key="3">
    <source>
        <dbReference type="Proteomes" id="UP001432046"/>
    </source>
</evidence>
<feature type="region of interest" description="Disordered" evidence="1">
    <location>
        <begin position="83"/>
        <end position="137"/>
    </location>
</feature>